<gene>
    <name evidence="2" type="ORF">E1163_18550</name>
</gene>
<name>A0ABW9RS16_9BACT</name>
<organism evidence="2 3">
    <name type="scientific">Fulvivirga kasyanovii</name>
    <dbReference type="NCBI Taxonomy" id="396812"/>
    <lineage>
        <taxon>Bacteria</taxon>
        <taxon>Pseudomonadati</taxon>
        <taxon>Bacteroidota</taxon>
        <taxon>Cytophagia</taxon>
        <taxon>Cytophagales</taxon>
        <taxon>Fulvivirgaceae</taxon>
        <taxon>Fulvivirga</taxon>
    </lineage>
</organism>
<dbReference type="Pfam" id="PF03691">
    <property type="entry name" value="UPF0167"/>
    <property type="match status" value="1"/>
</dbReference>
<dbReference type="RefSeq" id="WP_155173972.1">
    <property type="nucleotide sequence ID" value="NZ_BAAAFL010000068.1"/>
</dbReference>
<accession>A0ABW9RS16</accession>
<dbReference type="Proteomes" id="UP000798808">
    <property type="component" value="Unassembled WGS sequence"/>
</dbReference>
<evidence type="ECO:0008006" key="4">
    <source>
        <dbReference type="Google" id="ProtNLM"/>
    </source>
</evidence>
<comment type="caution">
    <text evidence="2">The sequence shown here is derived from an EMBL/GenBank/DDBJ whole genome shotgun (WGS) entry which is preliminary data.</text>
</comment>
<keyword evidence="3" id="KW-1185">Reference proteome</keyword>
<comment type="similarity">
    <text evidence="1">Belongs to the UPF0167 family.</text>
</comment>
<protein>
    <recommendedName>
        <fullName evidence="4">CbrC family protein</fullName>
    </recommendedName>
</protein>
<dbReference type="EMBL" id="SMLW01000606">
    <property type="protein sequence ID" value="MTI26964.1"/>
    <property type="molecule type" value="Genomic_DNA"/>
</dbReference>
<evidence type="ECO:0000313" key="2">
    <source>
        <dbReference type="EMBL" id="MTI26964.1"/>
    </source>
</evidence>
<sequence length="212" mass="24409">MEILDLRYFNAPISETPFELSSDISHCSICKKDSSPRLQLNGSIEIIYEGSEAIETVCLDCLNDRKYGFEHQVEGGFLTKDGILTESEQYEYLKNSDDYSLILEPKEQNLLKIEQAKVDDLAHTAPFNAFQGALWLVHCNDFMKFIGTWQHDDFVQHAPNGDPKEFFDNIVDNWNGDDFYDKQFGPNKSEHAGSVFYAFECLHCKQHRGYVE</sequence>
<reference evidence="2 3" key="1">
    <citation type="submission" date="2019-02" db="EMBL/GenBank/DDBJ databases">
        <authorList>
            <person name="Goldberg S.R."/>
            <person name="Haltli B.A."/>
            <person name="Correa H."/>
            <person name="Russell K.G."/>
        </authorList>
    </citation>
    <scope>NUCLEOTIDE SEQUENCE [LARGE SCALE GENOMIC DNA]</scope>
    <source>
        <strain evidence="2 3">JCM 16186</strain>
    </source>
</reference>
<proteinExistence type="inferred from homology"/>
<evidence type="ECO:0000313" key="3">
    <source>
        <dbReference type="Proteomes" id="UP000798808"/>
    </source>
</evidence>
<evidence type="ECO:0000256" key="1">
    <source>
        <dbReference type="ARBA" id="ARBA00008525"/>
    </source>
</evidence>
<dbReference type="InterPro" id="IPR005363">
    <property type="entry name" value="UPF0167"/>
</dbReference>